<feature type="transmembrane region" description="Helical" evidence="1">
    <location>
        <begin position="27"/>
        <end position="46"/>
    </location>
</feature>
<evidence type="ECO:0000259" key="2">
    <source>
        <dbReference type="Pfam" id="PF03779"/>
    </source>
</evidence>
<dbReference type="InterPro" id="IPR005530">
    <property type="entry name" value="SPW"/>
</dbReference>
<dbReference type="EMBL" id="SMLB01000030">
    <property type="protein sequence ID" value="TDD67318.1"/>
    <property type="molecule type" value="Genomic_DNA"/>
</dbReference>
<protein>
    <recommendedName>
        <fullName evidence="2">SPW repeat-containing integral membrane domain-containing protein</fullName>
    </recommendedName>
</protein>
<name>A0A4R5A5K6_9ACTN</name>
<keyword evidence="1" id="KW-0812">Transmembrane</keyword>
<dbReference type="RefSeq" id="WP_132104838.1">
    <property type="nucleotide sequence ID" value="NZ_SMLB01000030.1"/>
</dbReference>
<accession>A0A4R5A5K6</accession>
<evidence type="ECO:0000256" key="1">
    <source>
        <dbReference type="SAM" id="Phobius"/>
    </source>
</evidence>
<feature type="transmembrane region" description="Helical" evidence="1">
    <location>
        <begin position="111"/>
        <end position="133"/>
    </location>
</feature>
<comment type="caution">
    <text evidence="3">The sequence shown here is derived from an EMBL/GenBank/DDBJ whole genome shotgun (WGS) entry which is preliminary data.</text>
</comment>
<sequence>MTMPTPNIEQHPDVAVMRRRYDQISETPVAQSADGLAFLAGLYLAMSPWVIGFTNESALVMTNLFTGIAVALLAAGFVAAYGHFHGMAWVAPILGIWAIVAPWAIDGEAPETTAIVSNIIAGAVIVLCALAMMSGTMRRIRP</sequence>
<dbReference type="Pfam" id="PF03779">
    <property type="entry name" value="SPW"/>
    <property type="match status" value="1"/>
</dbReference>
<dbReference type="AlphaFoldDB" id="A0A4R5A5K6"/>
<reference evidence="3 4" key="1">
    <citation type="submission" date="2019-02" db="EMBL/GenBank/DDBJ databases">
        <title>Draft genome sequences of novel Actinobacteria.</title>
        <authorList>
            <person name="Sahin N."/>
            <person name="Ay H."/>
            <person name="Saygin H."/>
        </authorList>
    </citation>
    <scope>NUCLEOTIDE SEQUENCE [LARGE SCALE GENOMIC DNA]</scope>
    <source>
        <strain evidence="3 4">8K307</strain>
    </source>
</reference>
<keyword evidence="1" id="KW-1133">Transmembrane helix</keyword>
<evidence type="ECO:0000313" key="3">
    <source>
        <dbReference type="EMBL" id="TDD67318.1"/>
    </source>
</evidence>
<dbReference type="Proteomes" id="UP000295217">
    <property type="component" value="Unassembled WGS sequence"/>
</dbReference>
<keyword evidence="1" id="KW-0472">Membrane</keyword>
<proteinExistence type="predicted"/>
<dbReference type="OrthoDB" id="3638638at2"/>
<gene>
    <name evidence="3" type="ORF">E1262_19695</name>
</gene>
<keyword evidence="4" id="KW-1185">Reference proteome</keyword>
<feature type="transmembrane region" description="Helical" evidence="1">
    <location>
        <begin position="58"/>
        <end position="80"/>
    </location>
</feature>
<evidence type="ECO:0000313" key="4">
    <source>
        <dbReference type="Proteomes" id="UP000295217"/>
    </source>
</evidence>
<feature type="domain" description="SPW repeat-containing integral membrane" evidence="2">
    <location>
        <begin position="34"/>
        <end position="130"/>
    </location>
</feature>
<feature type="transmembrane region" description="Helical" evidence="1">
    <location>
        <begin position="87"/>
        <end position="105"/>
    </location>
</feature>
<organism evidence="3 4">
    <name type="scientific">Jiangella aurantiaca</name>
    <dbReference type="NCBI Taxonomy" id="2530373"/>
    <lineage>
        <taxon>Bacteria</taxon>
        <taxon>Bacillati</taxon>
        <taxon>Actinomycetota</taxon>
        <taxon>Actinomycetes</taxon>
        <taxon>Jiangellales</taxon>
        <taxon>Jiangellaceae</taxon>
        <taxon>Jiangella</taxon>
    </lineage>
</organism>